<organism evidence="4 5">
    <name type="scientific">Methylibium petroleiphilum (strain ATCC BAA-1232 / LMG 22953 / PM1)</name>
    <dbReference type="NCBI Taxonomy" id="420662"/>
    <lineage>
        <taxon>Bacteria</taxon>
        <taxon>Pseudomonadati</taxon>
        <taxon>Pseudomonadota</taxon>
        <taxon>Betaproteobacteria</taxon>
        <taxon>Burkholderiales</taxon>
        <taxon>Sphaerotilaceae</taxon>
        <taxon>Methylibium</taxon>
    </lineage>
</organism>
<dbReference type="PANTHER" id="PTHR30121:SF6">
    <property type="entry name" value="SLR6007 PROTEIN"/>
    <property type="match status" value="1"/>
</dbReference>
<feature type="compositionally biased region" description="Basic and acidic residues" evidence="1">
    <location>
        <begin position="744"/>
        <end position="761"/>
    </location>
</feature>
<proteinExistence type="predicted"/>
<dbReference type="eggNOG" id="COG0433">
    <property type="taxonomic scope" value="Bacteria"/>
</dbReference>
<evidence type="ECO:0000259" key="3">
    <source>
        <dbReference type="Pfam" id="PF12696"/>
    </source>
</evidence>
<feature type="region of interest" description="Disordered" evidence="1">
    <location>
        <begin position="703"/>
        <end position="766"/>
    </location>
</feature>
<dbReference type="EMBL" id="CP000556">
    <property type="protein sequence ID" value="ABM96836.1"/>
    <property type="molecule type" value="Genomic_DNA"/>
</dbReference>
<gene>
    <name evidence="4" type="ordered locus">Mpe_B0057</name>
</gene>
<dbReference type="SUPFAM" id="SSF52540">
    <property type="entry name" value="P-loop containing nucleoside triphosphate hydrolases"/>
    <property type="match status" value="1"/>
</dbReference>
<name>A2SMP7_METPP</name>
<keyword evidence="2" id="KW-0812">Transmembrane</keyword>
<dbReference type="InterPro" id="IPR051162">
    <property type="entry name" value="T4SS_component"/>
</dbReference>
<dbReference type="RefSeq" id="WP_011831453.1">
    <property type="nucleotide sequence ID" value="NC_008826.1"/>
</dbReference>
<dbReference type="PANTHER" id="PTHR30121">
    <property type="entry name" value="UNCHARACTERIZED PROTEIN YJGR-RELATED"/>
    <property type="match status" value="1"/>
</dbReference>
<reference evidence="4 5" key="1">
    <citation type="journal article" date="2007" name="J. Bacteriol.">
        <title>Whole-genome analysis of the methyl tert-butyl ether-degrading beta-proteobacterium Methylibium petroleiphilum PM1.</title>
        <authorList>
            <person name="Kane S.R."/>
            <person name="Chakicherla A.Y."/>
            <person name="Chain P.S.G."/>
            <person name="Schmidt R."/>
            <person name="Shin M.W."/>
            <person name="Legler T.C."/>
            <person name="Scow K.M."/>
            <person name="Larimer F.W."/>
            <person name="Lucas S.M."/>
            <person name="Richardson P.M."/>
            <person name="Hristova K.R."/>
        </authorList>
    </citation>
    <scope>NUCLEOTIDE SEQUENCE [LARGE SCALE GENOMIC DNA]</scope>
    <source>
        <strain evidence="5">ATCC BAA-1232 / LMG 22953 / PM1</strain>
        <plasmid evidence="4 5">RPME01</plasmid>
    </source>
</reference>
<dbReference type="Gene3D" id="3.40.50.300">
    <property type="entry name" value="P-loop containing nucleotide triphosphate hydrolases"/>
    <property type="match status" value="2"/>
</dbReference>
<evidence type="ECO:0000313" key="4">
    <source>
        <dbReference type="EMBL" id="ABM96836.1"/>
    </source>
</evidence>
<evidence type="ECO:0000256" key="2">
    <source>
        <dbReference type="SAM" id="Phobius"/>
    </source>
</evidence>
<dbReference type="KEGG" id="mpt:Mpe_B0057"/>
<keyword evidence="2" id="KW-0472">Membrane</keyword>
<evidence type="ECO:0000256" key="1">
    <source>
        <dbReference type="SAM" id="MobiDB-lite"/>
    </source>
</evidence>
<keyword evidence="4" id="KW-0614">Plasmid</keyword>
<dbReference type="AlphaFoldDB" id="A2SMP7"/>
<geneLocation type="plasmid" evidence="4 5">
    <name>RPME01</name>
</geneLocation>
<feature type="transmembrane region" description="Helical" evidence="2">
    <location>
        <begin position="50"/>
        <end position="70"/>
    </location>
</feature>
<dbReference type="InterPro" id="IPR027417">
    <property type="entry name" value="P-loop_NTPase"/>
</dbReference>
<evidence type="ECO:0000313" key="5">
    <source>
        <dbReference type="Proteomes" id="UP000000366"/>
    </source>
</evidence>
<dbReference type="HOGENOM" id="CLU_309462_0_0_4"/>
<dbReference type="InterPro" id="IPR032689">
    <property type="entry name" value="TraG-D_C"/>
</dbReference>
<keyword evidence="5" id="KW-1185">Reference proteome</keyword>
<accession>A2SMP7</accession>
<dbReference type="Pfam" id="PF12696">
    <property type="entry name" value="TraG-D_C"/>
    <property type="match status" value="1"/>
</dbReference>
<keyword evidence="2" id="KW-1133">Transmembrane helix</keyword>
<feature type="domain" description="TraD/TraG TraM recognition site" evidence="3">
    <location>
        <begin position="424"/>
        <end position="516"/>
    </location>
</feature>
<dbReference type="Proteomes" id="UP000000366">
    <property type="component" value="Plasmid RPME01"/>
</dbReference>
<sequence>MTSDAVNFKLERKQSSLIYDTRKLGDRINDALADETVPVVVMASLGAASFFVPALVEVMVLVALGFYWMARRAQKRAGLALRMPKSSGEIDPKEISLKDGKPSRAEGIVYMGNDLDTGEEVWLTDVQARTHMLFMGTTGSGKTEFLVSLVYNSLIHGSGLIYVDGKADSSLYGKVYSMARAMGREDDVLVINFQTGAKDIYGAQPNKLSNTLNPFAVGSSGMLSELVKGLMATGEKSTWTQQAESFVEALMKPLVYLRDKHGLNLDVNVVREYFELNKLEDLAWRDGDKYPGLSESGVLDGLHNYLLTKPAYKKEKYHDQSETTNEQHGYITMQLIRTFNSLSDTYGYIMKTQLAEIDFVDVFLNRRILVVLLPALEKSPPELTNLGRIVVASIKATMAKGLGSALEGDWKKIIDAKPTNAPSPFMCVLDEYGYYAVEGFAVVPAQARSLGFSAIFAGQDLPAFEKASKEEAASTLANTNTRLCGKLECTKTYDFFKNIAGQGIYTKTSRYEHDSGAMGPTAFKADDGISIDRVERVSFESLRGQLSGYWHLFFANTIVRVKSFFANPVPVGKLRVNHFIKVARPDPEEVDAYKSTTHLFTRAVTAEGGIASYMDRVADQQDIRDIGEGFEKFKLQDSALHNAARVLAYCSQAEAHRAKAFASAIDIGLFATAGGDDDATPDFVSQMSGTVAHAPQVDDDMLAFIDPAGDGEDQSQETAPEVTSYGSEPEVPERLFDDTPAEVRPAEQEQRGFTEDADFGRHPVALVDPDLGADDLYDDDVPADVVASAEPEEDWGSYGVEQPAARAALIPEGVGELVTHDHTTLFGAEGIDVPPAVAMADNDVEAEAQDRPVDEVGQEGFDAFDAPLADEGLLNREATISGLAQIERMTGAPETESQMTAAAVAETLAGATTYPLTPPKEKPELAHFELLAQKLSRHLSAADESDDSWSEL</sequence>
<protein>
    <recommendedName>
        <fullName evidence="3">TraD/TraG TraM recognition site domain-containing protein</fullName>
    </recommendedName>
</protein>